<dbReference type="KEGG" id="ssab:SSABA_v1c08020"/>
<accession>W6AAM7</accession>
<feature type="transmembrane region" description="Helical" evidence="1">
    <location>
        <begin position="57"/>
        <end position="81"/>
    </location>
</feature>
<evidence type="ECO:0000256" key="1">
    <source>
        <dbReference type="SAM" id="Phobius"/>
    </source>
</evidence>
<keyword evidence="3" id="KW-1185">Reference proteome</keyword>
<feature type="transmembrane region" description="Helical" evidence="1">
    <location>
        <begin position="6"/>
        <end position="27"/>
    </location>
</feature>
<dbReference type="RefSeq" id="WP_025251340.1">
    <property type="nucleotide sequence ID" value="NZ_CP006934.1"/>
</dbReference>
<protein>
    <submittedName>
        <fullName evidence="2">Uncharacterized protein</fullName>
    </submittedName>
</protein>
<gene>
    <name evidence="2" type="ORF">SSABA_v1c08020</name>
</gene>
<dbReference type="HOGENOM" id="CLU_2556599_0_0_14"/>
<dbReference type="EMBL" id="CP006934">
    <property type="protein sequence ID" value="AHI54203.1"/>
    <property type="molecule type" value="Genomic_DNA"/>
</dbReference>
<reference evidence="2 3" key="1">
    <citation type="journal article" date="2014" name="Genome Biol. Evol.">
        <title>Molecular evolution of the substrate utilization strategies and putative virulence factors in mosquito-associated Spiroplasma species.</title>
        <authorList>
            <person name="Chang T.H."/>
            <person name="Lo W.S."/>
            <person name="Ku C."/>
            <person name="Chen L.L."/>
            <person name="Kuo C.H."/>
        </authorList>
    </citation>
    <scope>NUCLEOTIDE SEQUENCE [LARGE SCALE GENOMIC DNA]</scope>
    <source>
        <strain evidence="2">Ar-1343</strain>
    </source>
</reference>
<organism evidence="2 3">
    <name type="scientific">Spiroplasma sabaudiense Ar-1343</name>
    <dbReference type="NCBI Taxonomy" id="1276257"/>
    <lineage>
        <taxon>Bacteria</taxon>
        <taxon>Bacillati</taxon>
        <taxon>Mycoplasmatota</taxon>
        <taxon>Mollicutes</taxon>
        <taxon>Entomoplasmatales</taxon>
        <taxon>Spiroplasmataceae</taxon>
        <taxon>Spiroplasma</taxon>
    </lineage>
</organism>
<name>W6AAM7_9MOLU</name>
<dbReference type="OrthoDB" id="390208at2"/>
<sequence length="82" mass="10089">MSQLTSSLLIGFSFVALIVGIAFIFVYRKWLEKRNKEKEDFRTENGRYKIFSFWQNYFFWFMIFLGFFLGIFMFFMGIGYYF</sequence>
<keyword evidence="1" id="KW-1133">Transmembrane helix</keyword>
<keyword evidence="1" id="KW-0812">Transmembrane</keyword>
<evidence type="ECO:0000313" key="2">
    <source>
        <dbReference type="EMBL" id="AHI54203.1"/>
    </source>
</evidence>
<dbReference type="AlphaFoldDB" id="W6AAM7"/>
<dbReference type="STRING" id="1276257.SSABA_v1c08020"/>
<dbReference type="PATRIC" id="fig|1276257.3.peg.814"/>
<dbReference type="Proteomes" id="UP000019265">
    <property type="component" value="Chromosome"/>
</dbReference>
<keyword evidence="1" id="KW-0472">Membrane</keyword>
<proteinExistence type="predicted"/>
<evidence type="ECO:0000313" key="3">
    <source>
        <dbReference type="Proteomes" id="UP000019265"/>
    </source>
</evidence>